<feature type="region of interest" description="Disordered" evidence="1">
    <location>
        <begin position="1"/>
        <end position="23"/>
    </location>
</feature>
<keyword evidence="3" id="KW-1185">Reference proteome</keyword>
<organism evidence="2 3">
    <name type="scientific">Senna tora</name>
    <dbReference type="NCBI Taxonomy" id="362788"/>
    <lineage>
        <taxon>Eukaryota</taxon>
        <taxon>Viridiplantae</taxon>
        <taxon>Streptophyta</taxon>
        <taxon>Embryophyta</taxon>
        <taxon>Tracheophyta</taxon>
        <taxon>Spermatophyta</taxon>
        <taxon>Magnoliopsida</taxon>
        <taxon>eudicotyledons</taxon>
        <taxon>Gunneridae</taxon>
        <taxon>Pentapetalae</taxon>
        <taxon>rosids</taxon>
        <taxon>fabids</taxon>
        <taxon>Fabales</taxon>
        <taxon>Fabaceae</taxon>
        <taxon>Caesalpinioideae</taxon>
        <taxon>Cassia clade</taxon>
        <taxon>Senna</taxon>
    </lineage>
</organism>
<name>A0A834XJQ0_9FABA</name>
<reference evidence="2" key="1">
    <citation type="submission" date="2020-09" db="EMBL/GenBank/DDBJ databases">
        <title>Genome-Enabled Discovery of Anthraquinone Biosynthesis in Senna tora.</title>
        <authorList>
            <person name="Kang S.-H."/>
            <person name="Pandey R.P."/>
            <person name="Lee C.-M."/>
            <person name="Sim J.-S."/>
            <person name="Jeong J.-T."/>
            <person name="Choi B.-S."/>
            <person name="Jung M."/>
            <person name="Ginzburg D."/>
            <person name="Zhao K."/>
            <person name="Won S.Y."/>
            <person name="Oh T.-J."/>
            <person name="Yu Y."/>
            <person name="Kim N.-H."/>
            <person name="Lee O.R."/>
            <person name="Lee T.-H."/>
            <person name="Bashyal P."/>
            <person name="Kim T.-S."/>
            <person name="Lee W.-H."/>
            <person name="Kawkins C."/>
            <person name="Kim C.-K."/>
            <person name="Kim J.S."/>
            <person name="Ahn B.O."/>
            <person name="Rhee S.Y."/>
            <person name="Sohng J.K."/>
        </authorList>
    </citation>
    <scope>NUCLEOTIDE SEQUENCE</scope>
    <source>
        <tissue evidence="2">Leaf</tissue>
    </source>
</reference>
<evidence type="ECO:0000313" key="2">
    <source>
        <dbReference type="EMBL" id="KAF7844987.1"/>
    </source>
</evidence>
<evidence type="ECO:0000313" key="3">
    <source>
        <dbReference type="Proteomes" id="UP000634136"/>
    </source>
</evidence>
<proteinExistence type="predicted"/>
<dbReference type="EMBL" id="JAAIUW010000001">
    <property type="protein sequence ID" value="KAF7844987.1"/>
    <property type="molecule type" value="Genomic_DNA"/>
</dbReference>
<protein>
    <submittedName>
        <fullName evidence="2">Uncharacterized protein</fullName>
    </submittedName>
</protein>
<gene>
    <name evidence="2" type="ORF">G2W53_001892</name>
</gene>
<accession>A0A834XJQ0</accession>
<evidence type="ECO:0000256" key="1">
    <source>
        <dbReference type="SAM" id="MobiDB-lite"/>
    </source>
</evidence>
<dbReference type="AlphaFoldDB" id="A0A834XJQ0"/>
<dbReference type="Proteomes" id="UP000634136">
    <property type="component" value="Unassembled WGS sequence"/>
</dbReference>
<sequence length="80" mass="9146">MRRQKRATAEEPMAGTDGGLLTPYSDGRRHYAIFLLNLVKVGAGTEEYAFYWMITVEGYMAIPKVSSRDVELIVRKFDKE</sequence>
<comment type="caution">
    <text evidence="2">The sequence shown here is derived from an EMBL/GenBank/DDBJ whole genome shotgun (WGS) entry which is preliminary data.</text>
</comment>